<dbReference type="Proteomes" id="UP001429580">
    <property type="component" value="Unassembled WGS sequence"/>
</dbReference>
<organism evidence="2 3">
    <name type="scientific">Pseudochelatococcus lubricantis</name>
    <dbReference type="NCBI Taxonomy" id="1538102"/>
    <lineage>
        <taxon>Bacteria</taxon>
        <taxon>Pseudomonadati</taxon>
        <taxon>Pseudomonadota</taxon>
        <taxon>Alphaproteobacteria</taxon>
        <taxon>Hyphomicrobiales</taxon>
        <taxon>Chelatococcaceae</taxon>
        <taxon>Pseudochelatococcus</taxon>
    </lineage>
</organism>
<accession>A0ABX0UYQ8</accession>
<sequence>MGSVLFEAELNRQHPRYRLPMFAVIQGRTYDVPEWSMAGFDIAGDFPLAPGDVVDASLALPFHGYQFGLSVHAVVVNASPEKQRASLAFTGLDERQASLLRYITDAVLAGEVVAVGDVLDVARRNETVRARDVPPPPTPGPLGRLTNIGRRVVTTGAVAALGIALAAFLWTNVYDRLFVVRAESAAVAAKIINLASPAVGRIDYLNPRRRLQLGEPLMTIAPPEGDPITVQSPCDCIQVEQKLAGGDFVRAGDTVVTLMRADAPIVVTATVPDDRLMSLYGLRSAAVEFADGSRVDNAGILWLPGKGDGQTELPRSPSTVVIDTGRELTADMLGQPVTVRFDLFSDSTIGRVVASFREQSTSVAATLPDRSR</sequence>
<keyword evidence="3" id="KW-1185">Reference proteome</keyword>
<reference evidence="2 3" key="1">
    <citation type="submission" date="2020-03" db="EMBL/GenBank/DDBJ databases">
        <title>Genomic Encyclopedia of Type Strains, Phase IV (KMG-IV): sequencing the most valuable type-strain genomes for metagenomic binning, comparative biology and taxonomic classification.</title>
        <authorList>
            <person name="Goeker M."/>
        </authorList>
    </citation>
    <scope>NUCLEOTIDE SEQUENCE [LARGE SCALE GENOMIC DNA]</scope>
    <source>
        <strain evidence="2 3">DSM 103870</strain>
    </source>
</reference>
<name>A0ABX0UYQ8_9HYPH</name>
<dbReference type="EMBL" id="JAASQI010000003">
    <property type="protein sequence ID" value="NIJ57867.1"/>
    <property type="molecule type" value="Genomic_DNA"/>
</dbReference>
<gene>
    <name evidence="2" type="ORF">FHS82_001703</name>
</gene>
<feature type="transmembrane region" description="Helical" evidence="1">
    <location>
        <begin position="152"/>
        <end position="171"/>
    </location>
</feature>
<dbReference type="Gene3D" id="2.40.10.220">
    <property type="entry name" value="predicted glycosyltransferase like domains"/>
    <property type="match status" value="1"/>
</dbReference>
<keyword evidence="1" id="KW-0472">Membrane</keyword>
<dbReference type="RefSeq" id="WP_166950896.1">
    <property type="nucleotide sequence ID" value="NZ_JAASQI010000003.1"/>
</dbReference>
<comment type="caution">
    <text evidence="2">The sequence shown here is derived from an EMBL/GenBank/DDBJ whole genome shotgun (WGS) entry which is preliminary data.</text>
</comment>
<proteinExistence type="predicted"/>
<keyword evidence="1" id="KW-1133">Transmembrane helix</keyword>
<keyword evidence="1" id="KW-0812">Transmembrane</keyword>
<evidence type="ECO:0000313" key="3">
    <source>
        <dbReference type="Proteomes" id="UP001429580"/>
    </source>
</evidence>
<protein>
    <submittedName>
        <fullName evidence="2">Alginate biosynthesis protein Alg44</fullName>
    </submittedName>
</protein>
<evidence type="ECO:0000313" key="2">
    <source>
        <dbReference type="EMBL" id="NIJ57867.1"/>
    </source>
</evidence>
<evidence type="ECO:0000256" key="1">
    <source>
        <dbReference type="SAM" id="Phobius"/>
    </source>
</evidence>